<accession>A0ABP3ZIC2</accession>
<sequence length="403" mass="39882">MTELRLPRRAAFAVVALVYAAVMLGGTIPIPLWRIWAQELHFGPFVITVAFGLYAAGTMASLTLLSSWSDRAGRRIALFAGLGLSAVSAGMLLAAPDVLVVLAARVLGGVGAGLTATAASAALAELGPPGRAATVATVSNVGGLGSGVAVAAVALQVGGEDLGTVAVLYAGYLVAVGCCGLALSGVPETVTERRGGGLAFRRPLLPAGHDRRAAFGWAAAGVFVAFTVTGLFSSLVPSFLRDGLGLVDPLLPGLVVALLFGAALAGQTLAPAALVDRVWPGAAALASGTAVYELALLIGAPALFVAGTAIAGAGFGLAFRRGLGVAQRVAEPGRRADQLATYFLCAYAGNVLPTLALGAAGEVLDARTASALIATVIVLGAVVAGVGGARAFGSPGPASDEPV</sequence>
<proteinExistence type="predicted"/>
<evidence type="ECO:0000256" key="2">
    <source>
        <dbReference type="ARBA" id="ARBA00022448"/>
    </source>
</evidence>
<feature type="transmembrane region" description="Helical" evidence="7">
    <location>
        <begin position="212"/>
        <end position="233"/>
    </location>
</feature>
<name>A0ABP3ZIC2_9PSEU</name>
<keyword evidence="9" id="KW-1185">Reference proteome</keyword>
<organism evidence="8 9">
    <name type="scientific">Pseudonocardia zijingensis</name>
    <dbReference type="NCBI Taxonomy" id="153376"/>
    <lineage>
        <taxon>Bacteria</taxon>
        <taxon>Bacillati</taxon>
        <taxon>Actinomycetota</taxon>
        <taxon>Actinomycetes</taxon>
        <taxon>Pseudonocardiales</taxon>
        <taxon>Pseudonocardiaceae</taxon>
        <taxon>Pseudonocardia</taxon>
    </lineage>
</organism>
<keyword evidence="4 7" id="KW-0812">Transmembrane</keyword>
<feature type="transmembrane region" description="Helical" evidence="7">
    <location>
        <begin position="169"/>
        <end position="191"/>
    </location>
</feature>
<evidence type="ECO:0000256" key="7">
    <source>
        <dbReference type="SAM" id="Phobius"/>
    </source>
</evidence>
<dbReference type="SUPFAM" id="SSF103473">
    <property type="entry name" value="MFS general substrate transporter"/>
    <property type="match status" value="1"/>
</dbReference>
<feature type="transmembrane region" description="Helical" evidence="7">
    <location>
        <begin position="42"/>
        <end position="64"/>
    </location>
</feature>
<evidence type="ECO:0000256" key="4">
    <source>
        <dbReference type="ARBA" id="ARBA00022692"/>
    </source>
</evidence>
<evidence type="ECO:0000313" key="9">
    <source>
        <dbReference type="Proteomes" id="UP001499967"/>
    </source>
</evidence>
<evidence type="ECO:0000256" key="3">
    <source>
        <dbReference type="ARBA" id="ARBA00022475"/>
    </source>
</evidence>
<keyword evidence="6 7" id="KW-0472">Membrane</keyword>
<dbReference type="Proteomes" id="UP001499967">
    <property type="component" value="Unassembled WGS sequence"/>
</dbReference>
<protein>
    <submittedName>
        <fullName evidence="8">MFS transporter</fullName>
    </submittedName>
</protein>
<dbReference type="InterPro" id="IPR036259">
    <property type="entry name" value="MFS_trans_sf"/>
</dbReference>
<feature type="transmembrane region" description="Helical" evidence="7">
    <location>
        <begin position="76"/>
        <end position="96"/>
    </location>
</feature>
<dbReference type="InterPro" id="IPR050171">
    <property type="entry name" value="MFS_Transporters"/>
</dbReference>
<dbReference type="RefSeq" id="WP_343938429.1">
    <property type="nucleotide sequence ID" value="NZ_BAAAHP010000013.1"/>
</dbReference>
<evidence type="ECO:0000256" key="1">
    <source>
        <dbReference type="ARBA" id="ARBA00004651"/>
    </source>
</evidence>
<evidence type="ECO:0000256" key="6">
    <source>
        <dbReference type="ARBA" id="ARBA00023136"/>
    </source>
</evidence>
<keyword evidence="3" id="KW-1003">Cell membrane</keyword>
<comment type="caution">
    <text evidence="8">The sequence shown here is derived from an EMBL/GenBank/DDBJ whole genome shotgun (WGS) entry which is preliminary data.</text>
</comment>
<feature type="transmembrane region" description="Helical" evidence="7">
    <location>
        <begin position="339"/>
        <end position="359"/>
    </location>
</feature>
<reference evidence="9" key="1">
    <citation type="journal article" date="2019" name="Int. J. Syst. Evol. Microbiol.">
        <title>The Global Catalogue of Microorganisms (GCM) 10K type strain sequencing project: providing services to taxonomists for standard genome sequencing and annotation.</title>
        <authorList>
            <consortium name="The Broad Institute Genomics Platform"/>
            <consortium name="The Broad Institute Genome Sequencing Center for Infectious Disease"/>
            <person name="Wu L."/>
            <person name="Ma J."/>
        </authorList>
    </citation>
    <scope>NUCLEOTIDE SEQUENCE [LARGE SCALE GENOMIC DNA]</scope>
    <source>
        <strain evidence="9">JCM 11117</strain>
    </source>
</reference>
<dbReference type="Gene3D" id="1.20.1250.20">
    <property type="entry name" value="MFS general substrate transporter like domains"/>
    <property type="match status" value="1"/>
</dbReference>
<feature type="transmembrane region" description="Helical" evidence="7">
    <location>
        <begin position="135"/>
        <end position="157"/>
    </location>
</feature>
<dbReference type="PANTHER" id="PTHR23517:SF13">
    <property type="entry name" value="MAJOR FACILITATOR SUPERFAMILY MFS_1"/>
    <property type="match status" value="1"/>
</dbReference>
<feature type="transmembrane region" description="Helical" evidence="7">
    <location>
        <begin position="12"/>
        <end position="36"/>
    </location>
</feature>
<dbReference type="Pfam" id="PF07690">
    <property type="entry name" value="MFS_1"/>
    <property type="match status" value="1"/>
</dbReference>
<gene>
    <name evidence="8" type="ORF">GCM10009559_05140</name>
</gene>
<evidence type="ECO:0000313" key="8">
    <source>
        <dbReference type="EMBL" id="GAA0921951.1"/>
    </source>
</evidence>
<keyword evidence="2" id="KW-0813">Transport</keyword>
<feature type="transmembrane region" description="Helical" evidence="7">
    <location>
        <begin position="294"/>
        <end position="319"/>
    </location>
</feature>
<evidence type="ECO:0000256" key="5">
    <source>
        <dbReference type="ARBA" id="ARBA00022989"/>
    </source>
</evidence>
<feature type="transmembrane region" description="Helical" evidence="7">
    <location>
        <begin position="253"/>
        <end position="274"/>
    </location>
</feature>
<dbReference type="EMBL" id="BAAAHP010000013">
    <property type="protein sequence ID" value="GAA0921951.1"/>
    <property type="molecule type" value="Genomic_DNA"/>
</dbReference>
<dbReference type="InterPro" id="IPR011701">
    <property type="entry name" value="MFS"/>
</dbReference>
<dbReference type="PANTHER" id="PTHR23517">
    <property type="entry name" value="RESISTANCE PROTEIN MDTM, PUTATIVE-RELATED-RELATED"/>
    <property type="match status" value="1"/>
</dbReference>
<comment type="subcellular location">
    <subcellularLocation>
        <location evidence="1">Cell membrane</location>
        <topology evidence="1">Multi-pass membrane protein</topology>
    </subcellularLocation>
</comment>
<feature type="transmembrane region" description="Helical" evidence="7">
    <location>
        <begin position="371"/>
        <end position="393"/>
    </location>
</feature>
<keyword evidence="5 7" id="KW-1133">Transmembrane helix</keyword>